<feature type="compositionally biased region" description="Polar residues" evidence="14">
    <location>
        <begin position="21"/>
        <end position="34"/>
    </location>
</feature>
<dbReference type="PANTHER" id="PTHR12172:SF0">
    <property type="entry name" value="CELL CYCLE CHECKPOINT PROTEIN RAD17"/>
    <property type="match status" value="1"/>
</dbReference>
<accession>A0A9W4JA65</accession>
<dbReference type="EMBL" id="CAJVPA010000194">
    <property type="protein sequence ID" value="CAG8388568.1"/>
    <property type="molecule type" value="Genomic_DNA"/>
</dbReference>
<dbReference type="GO" id="GO:0006281">
    <property type="term" value="P:DNA repair"/>
    <property type="evidence" value="ECO:0007669"/>
    <property type="project" value="InterPro"/>
</dbReference>
<evidence type="ECO:0000256" key="5">
    <source>
        <dbReference type="ARBA" id="ARBA00022597"/>
    </source>
</evidence>
<feature type="transmembrane region" description="Helical" evidence="15">
    <location>
        <begin position="898"/>
        <end position="917"/>
    </location>
</feature>
<dbReference type="GO" id="GO:0003689">
    <property type="term" value="F:DNA clamp loader activity"/>
    <property type="evidence" value="ECO:0007669"/>
    <property type="project" value="TreeGrafter"/>
</dbReference>
<keyword evidence="7" id="KW-0547">Nucleotide-binding</keyword>
<comment type="subcellular location">
    <subcellularLocation>
        <location evidence="2">Endomembrane system</location>
        <topology evidence="2">Multi-pass membrane protein</topology>
    </subcellularLocation>
    <subcellularLocation>
        <location evidence="1">Nucleus</location>
    </subcellularLocation>
</comment>
<feature type="region of interest" description="Disordered" evidence="14">
    <location>
        <begin position="1"/>
        <end position="58"/>
    </location>
</feature>
<dbReference type="GO" id="GO:0003682">
    <property type="term" value="F:chromatin binding"/>
    <property type="evidence" value="ECO:0007669"/>
    <property type="project" value="TreeGrafter"/>
</dbReference>
<evidence type="ECO:0000256" key="1">
    <source>
        <dbReference type="ARBA" id="ARBA00004123"/>
    </source>
</evidence>
<evidence type="ECO:0000256" key="13">
    <source>
        <dbReference type="ARBA" id="ARBA00023306"/>
    </source>
</evidence>
<protein>
    <recommendedName>
        <fullName evidence="16">Checkpoint protein RAD24-like helical bundle domain-containing protein</fullName>
    </recommendedName>
</protein>
<sequence>MDPPPKRQRRSEKSRRKPVPQDSSSPIESTSPFALSNRPRPASPKASPEKAKSLHNFFQPATEAQRWAAIEKPTEDVDLIEDDYDSYDEIFTQHLANERAVSSSATQTRDKPKPKPLKPKPKAPPRKPTKKFILSTRTKVNEPILEDGRPWAQRYAPESLAAIAVHKKKVSDVQSWLEDSFAGRRSERLLVLRGPAGSGKTTTISLLSDSLGYDIIEWKNPPVSEFGSNTYQSASAQFEEFLGRGDRFGGLDLDSDATKDKRILLIEEFPSMLGRGSAHTAFRVSLQRYLAASGGDHPPVVIIVSETLLGSASSVFDNLTVHRLLGPAVYNHPGTTILDFNAIAPTFMHKALRSILEREARDSKRVNIPGPAVLDRISEIGDIRSAISSLEFLCLKGDDTGAWGGSLTKKKTRAEVALTATEKETLKLVTQREASLGMFHAVGKIVYNKRMDPSLVEGEDIEVLPAPPAYLSHFHRPKASQVLVNDLVDETGTDISTFISALHENYLPSCHGDDFTDTFGDCIEALSDSEILSTDRRSRGARTGVGIGINTFSSGVDALRQEEMSFQVATRGLLFALPYPVQRKVGSGARRGGEAHQMLYPASLRLWRETEEIEGLVDSWSHRLLDPSRSSQSSEATGVSSWKSVQVGRSDDNHGVVTMMPRDDLLLHQLPYMALIRRQDPDWWQLNKIVGNHRDAEATPPDLPPTEEKLDAYLRLITEPRDLSILSLSSRRVLLHTLLSVQFRMINDNDSSLRGRHRSQVSPLSSDANIPSHPKEGKVDEPKQDASSLVSATALAVIPNWTSMVLMVSLIFGGCCANVFALEAIIKEQPTAGPLITFAQFIVCAVFTLPHFLSPAAGPTALFLSPRAIPLKSWTIYTLYFLSVNLLNNWAFAYKISVPLHIILRSAGPVASMIIGYLYNGRRYSRGQIASVGMLTLGVAAAAMADAKTKGPVHVETDLITTVTGFTILALAMILSAFQGIFADRLYATYGRDHWKEALFYSHALSLPVFFTSWGQLAEQWRVVAGSPSLVTLDGVQGLLRLVPNKAVWDLVGMIPVQVAYLAMNALTQYLCIRGVHLLSAKSSSLTVTIVLNVRKLASLLLSIYLFGNHLAGGVLVGAALVFVGGGLYGFEGARLRSVAKKSQ</sequence>
<dbReference type="InterPro" id="IPR057927">
    <property type="entry name" value="RAD24-like_helical"/>
</dbReference>
<dbReference type="InterPro" id="IPR027417">
    <property type="entry name" value="P-loop_NTPase"/>
</dbReference>
<feature type="transmembrane region" description="Helical" evidence="15">
    <location>
        <begin position="1111"/>
        <end position="1131"/>
    </location>
</feature>
<dbReference type="GO" id="GO:0033314">
    <property type="term" value="P:mitotic DNA replication checkpoint signaling"/>
    <property type="evidence" value="ECO:0007669"/>
    <property type="project" value="TreeGrafter"/>
</dbReference>
<evidence type="ECO:0000256" key="11">
    <source>
        <dbReference type="ARBA" id="ARBA00023136"/>
    </source>
</evidence>
<feature type="region of interest" description="Disordered" evidence="14">
    <location>
        <begin position="98"/>
        <end position="131"/>
    </location>
</feature>
<keyword evidence="8" id="KW-0227">DNA damage</keyword>
<keyword evidence="5" id="KW-0762">Sugar transport</keyword>
<dbReference type="Proteomes" id="UP001152646">
    <property type="component" value="Unassembled WGS sequence"/>
</dbReference>
<dbReference type="Pfam" id="PF25812">
    <property type="entry name" value="RAD24_helical"/>
    <property type="match status" value="1"/>
</dbReference>
<feature type="domain" description="Checkpoint protein RAD24-like helical bundle" evidence="16">
    <location>
        <begin position="433"/>
        <end position="538"/>
    </location>
</feature>
<dbReference type="GO" id="GO:0005524">
    <property type="term" value="F:ATP binding"/>
    <property type="evidence" value="ECO:0007669"/>
    <property type="project" value="UniProtKB-KW"/>
</dbReference>
<keyword evidence="13" id="KW-0131">Cell cycle</keyword>
<comment type="caution">
    <text evidence="17">The sequence shown here is derived from an EMBL/GenBank/DDBJ whole genome shotgun (WGS) entry which is preliminary data.</text>
</comment>
<comment type="similarity">
    <text evidence="3">Belongs to the rad17/RAD24 family.</text>
</comment>
<dbReference type="GO" id="GO:0055085">
    <property type="term" value="P:transmembrane transport"/>
    <property type="evidence" value="ECO:0007669"/>
    <property type="project" value="InterPro"/>
</dbReference>
<keyword evidence="6 15" id="KW-0812">Transmembrane</keyword>
<feature type="transmembrane region" description="Helical" evidence="15">
    <location>
        <begin position="959"/>
        <end position="978"/>
    </location>
</feature>
<feature type="region of interest" description="Disordered" evidence="14">
    <location>
        <begin position="752"/>
        <end position="783"/>
    </location>
</feature>
<keyword evidence="9" id="KW-0067">ATP-binding</keyword>
<evidence type="ECO:0000256" key="10">
    <source>
        <dbReference type="ARBA" id="ARBA00022989"/>
    </source>
</evidence>
<feature type="transmembrane region" description="Helical" evidence="15">
    <location>
        <begin position="1051"/>
        <end position="1073"/>
    </location>
</feature>
<evidence type="ECO:0000259" key="16">
    <source>
        <dbReference type="Pfam" id="PF25812"/>
    </source>
</evidence>
<dbReference type="InterPro" id="IPR004582">
    <property type="entry name" value="Checkpoint_prot_Rad17_Rad24"/>
</dbReference>
<feature type="transmembrane region" description="Helical" evidence="15">
    <location>
        <begin position="832"/>
        <end position="853"/>
    </location>
</feature>
<name>A0A9W4JA65_9EURO</name>
<evidence type="ECO:0000256" key="14">
    <source>
        <dbReference type="SAM" id="MobiDB-lite"/>
    </source>
</evidence>
<dbReference type="PANTHER" id="PTHR12172">
    <property type="entry name" value="CELL CYCLE CHECKPOINT PROTEIN RAD17"/>
    <property type="match status" value="1"/>
</dbReference>
<keyword evidence="11 15" id="KW-0472">Membrane</keyword>
<feature type="compositionally biased region" description="Polar residues" evidence="14">
    <location>
        <begin position="760"/>
        <end position="769"/>
    </location>
</feature>
<feature type="compositionally biased region" description="Polar residues" evidence="14">
    <location>
        <begin position="628"/>
        <end position="644"/>
    </location>
</feature>
<evidence type="ECO:0000313" key="17">
    <source>
        <dbReference type="EMBL" id="CAG8388568.1"/>
    </source>
</evidence>
<feature type="compositionally biased region" description="Basic residues" evidence="14">
    <location>
        <begin position="114"/>
        <end position="130"/>
    </location>
</feature>
<dbReference type="SUPFAM" id="SSF52540">
    <property type="entry name" value="P-loop containing nucleoside triphosphate hydrolases"/>
    <property type="match status" value="1"/>
</dbReference>
<evidence type="ECO:0000256" key="8">
    <source>
        <dbReference type="ARBA" id="ARBA00022763"/>
    </source>
</evidence>
<evidence type="ECO:0000313" key="18">
    <source>
        <dbReference type="Proteomes" id="UP001152646"/>
    </source>
</evidence>
<evidence type="ECO:0000256" key="7">
    <source>
        <dbReference type="ARBA" id="ARBA00022741"/>
    </source>
</evidence>
<dbReference type="GO" id="GO:0000077">
    <property type="term" value="P:DNA damage checkpoint signaling"/>
    <property type="evidence" value="ECO:0007669"/>
    <property type="project" value="TreeGrafter"/>
</dbReference>
<dbReference type="Pfam" id="PF03215">
    <property type="entry name" value="Rad17"/>
    <property type="match status" value="1"/>
</dbReference>
<feature type="compositionally biased region" description="Basic and acidic residues" evidence="14">
    <location>
        <begin position="773"/>
        <end position="783"/>
    </location>
</feature>
<feature type="region of interest" description="Disordered" evidence="14">
    <location>
        <begin position="627"/>
        <end position="646"/>
    </location>
</feature>
<evidence type="ECO:0000256" key="6">
    <source>
        <dbReference type="ARBA" id="ARBA00022692"/>
    </source>
</evidence>
<dbReference type="GO" id="GO:0012505">
    <property type="term" value="C:endomembrane system"/>
    <property type="evidence" value="ECO:0007669"/>
    <property type="project" value="UniProtKB-SubCell"/>
</dbReference>
<dbReference type="Gene3D" id="3.40.50.300">
    <property type="entry name" value="P-loop containing nucleotide triphosphate hydrolases"/>
    <property type="match status" value="1"/>
</dbReference>
<dbReference type="Pfam" id="PF08449">
    <property type="entry name" value="UAA"/>
    <property type="match status" value="1"/>
</dbReference>
<dbReference type="AlphaFoldDB" id="A0A9W4JA65"/>
<dbReference type="GO" id="GO:0005634">
    <property type="term" value="C:nucleus"/>
    <property type="evidence" value="ECO:0007669"/>
    <property type="project" value="UniProtKB-SubCell"/>
</dbReference>
<feature type="compositionally biased region" description="Basic residues" evidence="14">
    <location>
        <begin position="1"/>
        <end position="18"/>
    </location>
</feature>
<evidence type="ECO:0000256" key="4">
    <source>
        <dbReference type="ARBA" id="ARBA00022448"/>
    </source>
</evidence>
<evidence type="ECO:0000256" key="12">
    <source>
        <dbReference type="ARBA" id="ARBA00023242"/>
    </source>
</evidence>
<feature type="transmembrane region" description="Helical" evidence="15">
    <location>
        <begin position="805"/>
        <end position="826"/>
    </location>
</feature>
<proteinExistence type="inferred from homology"/>
<feature type="transmembrane region" description="Helical" evidence="15">
    <location>
        <begin position="929"/>
        <end position="947"/>
    </location>
</feature>
<keyword evidence="10 15" id="KW-1133">Transmembrane helix</keyword>
<evidence type="ECO:0000256" key="3">
    <source>
        <dbReference type="ARBA" id="ARBA00006168"/>
    </source>
</evidence>
<evidence type="ECO:0000256" key="15">
    <source>
        <dbReference type="SAM" id="Phobius"/>
    </source>
</evidence>
<dbReference type="OrthoDB" id="10265971at2759"/>
<organism evidence="17 18">
    <name type="scientific">Penicillium salamii</name>
    <dbReference type="NCBI Taxonomy" id="1612424"/>
    <lineage>
        <taxon>Eukaryota</taxon>
        <taxon>Fungi</taxon>
        <taxon>Dikarya</taxon>
        <taxon>Ascomycota</taxon>
        <taxon>Pezizomycotina</taxon>
        <taxon>Eurotiomycetes</taxon>
        <taxon>Eurotiomycetidae</taxon>
        <taxon>Eurotiales</taxon>
        <taxon>Aspergillaceae</taxon>
        <taxon>Penicillium</taxon>
    </lineage>
</organism>
<gene>
    <name evidence="17" type="ORF">PSALAMII_LOCUS6801</name>
</gene>
<dbReference type="InterPro" id="IPR013657">
    <property type="entry name" value="SCL35B1-4/HUT1"/>
</dbReference>
<evidence type="ECO:0000256" key="2">
    <source>
        <dbReference type="ARBA" id="ARBA00004127"/>
    </source>
</evidence>
<keyword evidence="4" id="KW-0813">Transport</keyword>
<evidence type="ECO:0000256" key="9">
    <source>
        <dbReference type="ARBA" id="ARBA00022840"/>
    </source>
</evidence>
<reference evidence="17" key="1">
    <citation type="submission" date="2021-07" db="EMBL/GenBank/DDBJ databases">
        <authorList>
            <person name="Branca A.L. A."/>
        </authorList>
    </citation>
    <scope>NUCLEOTIDE SEQUENCE</scope>
</reference>
<keyword evidence="12" id="KW-0539">Nucleus</keyword>